<sequence>MAKNPSKLAEVDCSSETWKLPIRVTSMWKVFKFGKMQSLDMVFMDEDGSKMLASIHHSMVDKFKHLLEEGKTYIVTNLEVFNVDDGQHINVKRKNTVSPMVEFNLLDLKWSVSGWGSKLLDSIKIVY</sequence>
<accession>A0ACB9MWG8</accession>
<dbReference type="Proteomes" id="UP000828941">
    <property type="component" value="Chromosome 8"/>
</dbReference>
<keyword evidence="2" id="KW-1185">Reference proteome</keyword>
<evidence type="ECO:0000313" key="1">
    <source>
        <dbReference type="EMBL" id="KAI4328558.1"/>
    </source>
</evidence>
<gene>
    <name evidence="1" type="ORF">L6164_020902</name>
</gene>
<proteinExistence type="predicted"/>
<dbReference type="EMBL" id="CM039433">
    <property type="protein sequence ID" value="KAI4328558.1"/>
    <property type="molecule type" value="Genomic_DNA"/>
</dbReference>
<reference evidence="1 2" key="1">
    <citation type="journal article" date="2022" name="DNA Res.">
        <title>Chromosomal-level genome assembly of the orchid tree Bauhinia variegata (Leguminosae; Cercidoideae) supports the allotetraploid origin hypothesis of Bauhinia.</title>
        <authorList>
            <person name="Zhong Y."/>
            <person name="Chen Y."/>
            <person name="Zheng D."/>
            <person name="Pang J."/>
            <person name="Liu Y."/>
            <person name="Luo S."/>
            <person name="Meng S."/>
            <person name="Qian L."/>
            <person name="Wei D."/>
            <person name="Dai S."/>
            <person name="Zhou R."/>
        </authorList>
    </citation>
    <scope>NUCLEOTIDE SEQUENCE [LARGE SCALE GENOMIC DNA]</scope>
    <source>
        <strain evidence="1">BV-YZ2020</strain>
    </source>
</reference>
<comment type="caution">
    <text evidence="1">The sequence shown here is derived from an EMBL/GenBank/DDBJ whole genome shotgun (WGS) entry which is preliminary data.</text>
</comment>
<name>A0ACB9MWG8_BAUVA</name>
<organism evidence="1 2">
    <name type="scientific">Bauhinia variegata</name>
    <name type="common">Purple orchid tree</name>
    <name type="synonym">Phanera variegata</name>
    <dbReference type="NCBI Taxonomy" id="167791"/>
    <lineage>
        <taxon>Eukaryota</taxon>
        <taxon>Viridiplantae</taxon>
        <taxon>Streptophyta</taxon>
        <taxon>Embryophyta</taxon>
        <taxon>Tracheophyta</taxon>
        <taxon>Spermatophyta</taxon>
        <taxon>Magnoliopsida</taxon>
        <taxon>eudicotyledons</taxon>
        <taxon>Gunneridae</taxon>
        <taxon>Pentapetalae</taxon>
        <taxon>rosids</taxon>
        <taxon>fabids</taxon>
        <taxon>Fabales</taxon>
        <taxon>Fabaceae</taxon>
        <taxon>Cercidoideae</taxon>
        <taxon>Cercideae</taxon>
        <taxon>Bauhiniinae</taxon>
        <taxon>Bauhinia</taxon>
    </lineage>
</organism>
<evidence type="ECO:0000313" key="2">
    <source>
        <dbReference type="Proteomes" id="UP000828941"/>
    </source>
</evidence>
<protein>
    <submittedName>
        <fullName evidence="1">Uncharacterized protein</fullName>
    </submittedName>
</protein>